<keyword evidence="1" id="KW-0479">Metal-binding</keyword>
<keyword evidence="2" id="KW-0863">Zinc-finger</keyword>
<keyword evidence="5" id="KW-0175">Coiled coil</keyword>
<dbReference type="GO" id="GO:0008270">
    <property type="term" value="F:zinc ion binding"/>
    <property type="evidence" value="ECO:0007669"/>
    <property type="project" value="UniProtKB-KW"/>
</dbReference>
<accession>A0A9P0ND92</accession>
<reference evidence="9" key="2">
    <citation type="submission" date="2022-10" db="EMBL/GenBank/DDBJ databases">
        <authorList>
            <consortium name="ENA_rothamsted_submissions"/>
            <consortium name="culmorum"/>
            <person name="King R."/>
        </authorList>
    </citation>
    <scope>NUCLEOTIDE SEQUENCE</scope>
</reference>
<keyword evidence="6" id="KW-0812">Transmembrane</keyword>
<dbReference type="Proteomes" id="UP001154329">
    <property type="component" value="Chromosome 2"/>
</dbReference>
<dbReference type="PANTHER" id="PTHR47577">
    <property type="entry name" value="THAP DOMAIN-CONTAINING PROTEIN 6"/>
    <property type="match status" value="1"/>
</dbReference>
<sequence>MHITLYNIGAGRASVITILFVLWLTRVLVHLTIIYQTFFTVTYIKMPSCFVCGRSSNSKNKDLGISFHQIPKNENHRSQWLDFIQKCSVDHLKIKTKSIICSEHFTKDCFKNYKRTRLLNETAVPSIAVNRLKSAKIEIPEVSYTLGDSNSNPCSIKSLTIDHDSIQMEGVQQLDELSVQQPSCSSNTISTDCNQFTCEPSTSFLMKPPTQKVNSRSLNFEFVQEINNDSPRKKYLKRTISSLVRENFNQKKKIKVLNQQLRRQKKQISSLKSVVQVLENKNLVHQDQADIIDSNFSKHKDLITNFIKKNAGKKLPLKYSAELRKFAITLNFYSPKAYRFVRDEFNSVLPCPRTLSKWYLHVDAEPGFTKEAINTLSLVCKNSPTQLYCSLLMDEMAIRKHVEWDGTTYHGYVNFGSEVQNETVEEATECFVLMVVGINASWKIPVGYFLCNHLNSSQKVNLVKRCIDVVSETGIKIISLTFDGCAVNVSMARALGCNLDTNPTDILTSFKIRDLDINIMFDAAHMIKLVRNTFGEKLILIDHNGGVINFNYIKKLLVLQETEKCHLGNKLKKEHVFFFKKKMKVKLASQLLSNSVADALLFCKDNLKLKDFEGCEATINFIRLFNDAFDILNSRHLMSYGFKGAVCIQNFENIYSFIKLFFYYVNNLRLETGQLLLKSQRCTGFLGFLISFNSLIDLKSKYIDTNSLKFIPMYKLSQDHLEMFFGSVRTQGGYNNNPTSRQFKSAYKKIMVNAQIKDTGLGNCMALEDIPVLNCSSVNDPITAINNSKCILNSDIDLEPEQYNFETDGFHLNNLSQFSKEVSLYIAGFVSHKLSTKIKCDICNGALFGNKDNFFYSIINMKDKGGLHYPSNDVIQICVATEKYFKTYYYDKKQFNKMLIITNVLKSFINNDSIFYSIKHHNDQNGPLDNHVVLLIKAIISVYSDIKINYLNRTQNETLSLRTWYNKLTLFRGQ</sequence>
<reference evidence="9" key="1">
    <citation type="submission" date="2022-02" db="EMBL/GenBank/DDBJ databases">
        <authorList>
            <person name="King R."/>
        </authorList>
    </citation>
    <scope>NUCLEOTIDE SEQUENCE</scope>
</reference>
<keyword evidence="6" id="KW-0472">Membrane</keyword>
<name>A0A9P0ND92_APHGO</name>
<dbReference type="InterPro" id="IPR021896">
    <property type="entry name" value="THAP9-like_HTH"/>
</dbReference>
<evidence type="ECO:0000259" key="7">
    <source>
        <dbReference type="SMART" id="SM00692"/>
    </source>
</evidence>
<dbReference type="Pfam" id="PF12017">
    <property type="entry name" value="Tnp_P_element"/>
    <property type="match status" value="1"/>
</dbReference>
<feature type="domain" description="THAP-type" evidence="8">
    <location>
        <begin position="47"/>
        <end position="134"/>
    </location>
</feature>
<evidence type="ECO:0000256" key="6">
    <source>
        <dbReference type="SAM" id="Phobius"/>
    </source>
</evidence>
<dbReference type="InterPro" id="IPR038441">
    <property type="entry name" value="THAP_Znf_sf"/>
</dbReference>
<keyword evidence="6" id="KW-1133">Transmembrane helix</keyword>
<keyword evidence="11" id="KW-1185">Reference proteome</keyword>
<feature type="transmembrane region" description="Helical" evidence="6">
    <location>
        <begin position="12"/>
        <end position="35"/>
    </location>
</feature>
<evidence type="ECO:0000256" key="4">
    <source>
        <dbReference type="ARBA" id="ARBA00023125"/>
    </source>
</evidence>
<protein>
    <recommendedName>
        <fullName evidence="7 8">THAP-type domain-containing protein</fullName>
    </recommendedName>
</protein>
<evidence type="ECO:0000256" key="1">
    <source>
        <dbReference type="ARBA" id="ARBA00022723"/>
    </source>
</evidence>
<dbReference type="InterPro" id="IPR055035">
    <property type="entry name" value="THAP9_C"/>
</dbReference>
<evidence type="ECO:0000256" key="3">
    <source>
        <dbReference type="ARBA" id="ARBA00022833"/>
    </source>
</evidence>
<feature type="coiled-coil region" evidence="5">
    <location>
        <begin position="247"/>
        <end position="281"/>
    </location>
</feature>
<organism evidence="9 11">
    <name type="scientific">Aphis gossypii</name>
    <name type="common">Cotton aphid</name>
    <dbReference type="NCBI Taxonomy" id="80765"/>
    <lineage>
        <taxon>Eukaryota</taxon>
        <taxon>Metazoa</taxon>
        <taxon>Ecdysozoa</taxon>
        <taxon>Arthropoda</taxon>
        <taxon>Hexapoda</taxon>
        <taxon>Insecta</taxon>
        <taxon>Pterygota</taxon>
        <taxon>Neoptera</taxon>
        <taxon>Paraneoptera</taxon>
        <taxon>Hemiptera</taxon>
        <taxon>Sternorrhyncha</taxon>
        <taxon>Aphidomorpha</taxon>
        <taxon>Aphidoidea</taxon>
        <taxon>Aphididae</taxon>
        <taxon>Aphidini</taxon>
        <taxon>Aphis</taxon>
        <taxon>Aphis</taxon>
    </lineage>
</organism>
<dbReference type="SMART" id="SM00980">
    <property type="entry name" value="THAP"/>
    <property type="match status" value="1"/>
</dbReference>
<dbReference type="SMART" id="SM00692">
    <property type="entry name" value="DM3"/>
    <property type="match status" value="1"/>
</dbReference>
<evidence type="ECO:0000256" key="5">
    <source>
        <dbReference type="SAM" id="Coils"/>
    </source>
</evidence>
<feature type="domain" description="THAP-type" evidence="7">
    <location>
        <begin position="67"/>
        <end position="133"/>
    </location>
</feature>
<gene>
    <name evidence="9" type="ORF">APHIGO_LOCUS3983</name>
    <name evidence="10" type="ORF">APHIGO_LOCUS3992</name>
</gene>
<dbReference type="Pfam" id="PF21788">
    <property type="entry name" value="TNP-like_GBD"/>
    <property type="match status" value="1"/>
</dbReference>
<dbReference type="Pfam" id="PF22824">
    <property type="entry name" value="THAP9_C"/>
    <property type="match status" value="1"/>
</dbReference>
<dbReference type="Pfam" id="PF21789">
    <property type="entry name" value="TNP-like_RNaseH_C"/>
    <property type="match status" value="1"/>
</dbReference>
<dbReference type="InterPro" id="IPR048367">
    <property type="entry name" value="TNP-like_RNaseH_C"/>
</dbReference>
<dbReference type="InterPro" id="IPR048365">
    <property type="entry name" value="TNP-like_RNaseH_N"/>
</dbReference>
<dbReference type="AlphaFoldDB" id="A0A9P0ND92"/>
<dbReference type="Pfam" id="PF05485">
    <property type="entry name" value="THAP"/>
    <property type="match status" value="1"/>
</dbReference>
<dbReference type="SUPFAM" id="SSF57716">
    <property type="entry name" value="Glucocorticoid receptor-like (DNA-binding domain)"/>
    <property type="match status" value="1"/>
</dbReference>
<dbReference type="GO" id="GO:0003677">
    <property type="term" value="F:DNA binding"/>
    <property type="evidence" value="ECO:0007669"/>
    <property type="project" value="UniProtKB-KW"/>
</dbReference>
<evidence type="ECO:0000256" key="2">
    <source>
        <dbReference type="ARBA" id="ARBA00022771"/>
    </source>
</evidence>
<dbReference type="Pfam" id="PF21787">
    <property type="entry name" value="TNP-like_RNaseH_N"/>
    <property type="match status" value="1"/>
</dbReference>
<dbReference type="EMBL" id="OU899035">
    <property type="protein sequence ID" value="CAH1720422.1"/>
    <property type="molecule type" value="Genomic_DNA"/>
</dbReference>
<evidence type="ECO:0000313" key="9">
    <source>
        <dbReference type="EMBL" id="CAH1720422.1"/>
    </source>
</evidence>
<evidence type="ECO:0000313" key="10">
    <source>
        <dbReference type="EMBL" id="CAH1720446.1"/>
    </source>
</evidence>
<evidence type="ECO:0000313" key="11">
    <source>
        <dbReference type="Proteomes" id="UP001154329"/>
    </source>
</evidence>
<proteinExistence type="predicted"/>
<dbReference type="Gene3D" id="6.20.210.20">
    <property type="entry name" value="THAP domain"/>
    <property type="match status" value="1"/>
</dbReference>
<dbReference type="InterPro" id="IPR006612">
    <property type="entry name" value="THAP_Znf"/>
</dbReference>
<keyword evidence="4" id="KW-0238">DNA-binding</keyword>
<dbReference type="PANTHER" id="PTHR47577:SF2">
    <property type="entry name" value="THAP DOMAIN CONTAINING 9"/>
    <property type="match status" value="1"/>
</dbReference>
<dbReference type="InterPro" id="IPR048366">
    <property type="entry name" value="TNP-like_GBD"/>
</dbReference>
<evidence type="ECO:0000259" key="8">
    <source>
        <dbReference type="SMART" id="SM00980"/>
    </source>
</evidence>
<keyword evidence="3" id="KW-0862">Zinc</keyword>
<dbReference type="EMBL" id="OU899035">
    <property type="protein sequence ID" value="CAH1720446.1"/>
    <property type="molecule type" value="Genomic_DNA"/>
</dbReference>